<sequence length="137" mass="15495">MPRSWKTKKQVTVSRSSAEAEYHSMRATVCELQWISYLLRNFGLLVQTLIPMLSDNKAALHIMVNPVFHEDTKHLEIDCHVIQNQYKLGFIAPIFVRSKEQLVDIFTKALPVPAFLVLLGKLSLFSLSTSPPCGVVL</sequence>
<dbReference type="PANTHER" id="PTHR11439">
    <property type="entry name" value="GAG-POL-RELATED RETROTRANSPOSON"/>
    <property type="match status" value="1"/>
</dbReference>
<dbReference type="EMBL" id="JACGWN010000004">
    <property type="protein sequence ID" value="KAL0453927.1"/>
    <property type="molecule type" value="Genomic_DNA"/>
</dbReference>
<reference evidence="1" key="1">
    <citation type="submission" date="2020-06" db="EMBL/GenBank/DDBJ databases">
        <authorList>
            <person name="Li T."/>
            <person name="Hu X."/>
            <person name="Zhang T."/>
            <person name="Song X."/>
            <person name="Zhang H."/>
            <person name="Dai N."/>
            <person name="Sheng W."/>
            <person name="Hou X."/>
            <person name="Wei L."/>
        </authorList>
    </citation>
    <scope>NUCLEOTIDE SEQUENCE</scope>
    <source>
        <strain evidence="1">KEN1</strain>
        <tissue evidence="1">Leaf</tissue>
    </source>
</reference>
<evidence type="ECO:0000313" key="1">
    <source>
        <dbReference type="EMBL" id="KAL0453927.1"/>
    </source>
</evidence>
<reference evidence="1" key="2">
    <citation type="journal article" date="2024" name="Plant">
        <title>Genomic evolution and insights into agronomic trait innovations of Sesamum species.</title>
        <authorList>
            <person name="Miao H."/>
            <person name="Wang L."/>
            <person name="Qu L."/>
            <person name="Liu H."/>
            <person name="Sun Y."/>
            <person name="Le M."/>
            <person name="Wang Q."/>
            <person name="Wei S."/>
            <person name="Zheng Y."/>
            <person name="Lin W."/>
            <person name="Duan Y."/>
            <person name="Cao H."/>
            <person name="Xiong S."/>
            <person name="Wang X."/>
            <person name="Wei L."/>
            <person name="Li C."/>
            <person name="Ma Q."/>
            <person name="Ju M."/>
            <person name="Zhao R."/>
            <person name="Li G."/>
            <person name="Mu C."/>
            <person name="Tian Q."/>
            <person name="Mei H."/>
            <person name="Zhang T."/>
            <person name="Gao T."/>
            <person name="Zhang H."/>
        </authorList>
    </citation>
    <scope>NUCLEOTIDE SEQUENCE</scope>
    <source>
        <strain evidence="1">KEN1</strain>
    </source>
</reference>
<dbReference type="AlphaFoldDB" id="A0AAW2XIC7"/>
<organism evidence="1">
    <name type="scientific">Sesamum latifolium</name>
    <dbReference type="NCBI Taxonomy" id="2727402"/>
    <lineage>
        <taxon>Eukaryota</taxon>
        <taxon>Viridiplantae</taxon>
        <taxon>Streptophyta</taxon>
        <taxon>Embryophyta</taxon>
        <taxon>Tracheophyta</taxon>
        <taxon>Spermatophyta</taxon>
        <taxon>Magnoliopsida</taxon>
        <taxon>eudicotyledons</taxon>
        <taxon>Gunneridae</taxon>
        <taxon>Pentapetalae</taxon>
        <taxon>asterids</taxon>
        <taxon>lamiids</taxon>
        <taxon>Lamiales</taxon>
        <taxon>Pedaliaceae</taxon>
        <taxon>Sesamum</taxon>
    </lineage>
</organism>
<dbReference type="CDD" id="cd09272">
    <property type="entry name" value="RNase_HI_RT_Ty1"/>
    <property type="match status" value="1"/>
</dbReference>
<comment type="caution">
    <text evidence="1">The sequence shown here is derived from an EMBL/GenBank/DDBJ whole genome shotgun (WGS) entry which is preliminary data.</text>
</comment>
<protein>
    <recommendedName>
        <fullName evidence="2">Copia protein</fullName>
    </recommendedName>
</protein>
<name>A0AAW2XIC7_9LAMI</name>
<proteinExistence type="predicted"/>
<accession>A0AAW2XIC7</accession>
<evidence type="ECO:0008006" key="2">
    <source>
        <dbReference type="Google" id="ProtNLM"/>
    </source>
</evidence>
<dbReference type="PANTHER" id="PTHR11439:SF470">
    <property type="entry name" value="CYSTEINE-RICH RLK (RECEPTOR-LIKE PROTEIN KINASE) 8"/>
    <property type="match status" value="1"/>
</dbReference>
<gene>
    <name evidence="1" type="ORF">Slati_1370800</name>
</gene>